<evidence type="ECO:0000256" key="2">
    <source>
        <dbReference type="ARBA" id="ARBA00004225"/>
    </source>
</evidence>
<evidence type="ECO:0000259" key="17">
    <source>
        <dbReference type="SMART" id="SM00382"/>
    </source>
</evidence>
<evidence type="ECO:0000313" key="18">
    <source>
        <dbReference type="EMBL" id="CAE0040607.1"/>
    </source>
</evidence>
<comment type="subcellular location">
    <subcellularLocation>
        <location evidence="2">Mitochondrion membrane</location>
        <topology evidence="2">Multi-pass membrane protein</topology>
    </subcellularLocation>
</comment>
<dbReference type="InterPro" id="IPR003960">
    <property type="entry name" value="ATPase_AAA_CS"/>
</dbReference>
<dbReference type="InterPro" id="IPR050928">
    <property type="entry name" value="ATP-dep_Zn_Metalloprotease"/>
</dbReference>
<dbReference type="HAMAP" id="MF_01458">
    <property type="entry name" value="FtsH"/>
    <property type="match status" value="1"/>
</dbReference>
<dbReference type="InterPro" id="IPR027417">
    <property type="entry name" value="P-loop_NTPase"/>
</dbReference>
<evidence type="ECO:0000256" key="5">
    <source>
        <dbReference type="ARBA" id="ARBA00022670"/>
    </source>
</evidence>
<dbReference type="GO" id="GO:0005524">
    <property type="term" value="F:ATP binding"/>
    <property type="evidence" value="ECO:0007669"/>
    <property type="project" value="UniProtKB-KW"/>
</dbReference>
<keyword evidence="15" id="KW-0472">Membrane</keyword>
<dbReference type="FunFam" id="1.20.58.760:FF:000003">
    <property type="entry name" value="AFG3-like AAA ATPase 2"/>
    <property type="match status" value="1"/>
</dbReference>
<evidence type="ECO:0000256" key="1">
    <source>
        <dbReference type="ARBA" id="ARBA00001947"/>
    </source>
</evidence>
<dbReference type="PANTHER" id="PTHR43655">
    <property type="entry name" value="ATP-DEPENDENT PROTEASE"/>
    <property type="match status" value="1"/>
</dbReference>
<evidence type="ECO:0000256" key="3">
    <source>
        <dbReference type="ARBA" id="ARBA00010044"/>
    </source>
</evidence>
<evidence type="ECO:0000256" key="16">
    <source>
        <dbReference type="SAM" id="MobiDB-lite"/>
    </source>
</evidence>
<evidence type="ECO:0000256" key="6">
    <source>
        <dbReference type="ARBA" id="ARBA00022692"/>
    </source>
</evidence>
<keyword evidence="10" id="KW-0862">Zinc</keyword>
<dbReference type="FunFam" id="1.10.8.60:FF:000019">
    <property type="entry name" value="AFG3-like AAA ATPase 2"/>
    <property type="match status" value="1"/>
</dbReference>
<evidence type="ECO:0000256" key="4">
    <source>
        <dbReference type="ARBA" id="ARBA00010550"/>
    </source>
</evidence>
<feature type="region of interest" description="Disordered" evidence="16">
    <location>
        <begin position="71"/>
        <end position="120"/>
    </location>
</feature>
<dbReference type="PROSITE" id="PS00674">
    <property type="entry name" value="AAA"/>
    <property type="match status" value="1"/>
</dbReference>
<dbReference type="SUPFAM" id="SSF140990">
    <property type="entry name" value="FtsH protease domain-like"/>
    <property type="match status" value="1"/>
</dbReference>
<proteinExistence type="inferred from homology"/>
<dbReference type="InterPro" id="IPR003593">
    <property type="entry name" value="AAA+_ATPase"/>
</dbReference>
<organism evidence="18">
    <name type="scientific">Rhodosorus marinus</name>
    <dbReference type="NCBI Taxonomy" id="101924"/>
    <lineage>
        <taxon>Eukaryota</taxon>
        <taxon>Rhodophyta</taxon>
        <taxon>Stylonematophyceae</taxon>
        <taxon>Stylonematales</taxon>
        <taxon>Stylonemataceae</taxon>
        <taxon>Rhodosorus</taxon>
    </lineage>
</organism>
<evidence type="ECO:0000256" key="12">
    <source>
        <dbReference type="ARBA" id="ARBA00022989"/>
    </source>
</evidence>
<comment type="cofactor">
    <cofactor evidence="1">
        <name>Zn(2+)</name>
        <dbReference type="ChEBI" id="CHEBI:29105"/>
    </cofactor>
</comment>
<keyword evidence="12" id="KW-1133">Transmembrane helix</keyword>
<dbReference type="InterPro" id="IPR005936">
    <property type="entry name" value="FtsH"/>
</dbReference>
<feature type="region of interest" description="Disordered" evidence="16">
    <location>
        <begin position="761"/>
        <end position="798"/>
    </location>
</feature>
<keyword evidence="11" id="KW-0067">ATP-binding</keyword>
<dbReference type="InterPro" id="IPR041569">
    <property type="entry name" value="AAA_lid_3"/>
</dbReference>
<dbReference type="Gene3D" id="3.40.1690.20">
    <property type="match status" value="1"/>
</dbReference>
<dbReference type="Pfam" id="PF01434">
    <property type="entry name" value="Peptidase_M41"/>
    <property type="match status" value="1"/>
</dbReference>
<dbReference type="Gene3D" id="1.20.58.760">
    <property type="entry name" value="Peptidase M41"/>
    <property type="match status" value="1"/>
</dbReference>
<sequence>MSLGIYRRAAPILRDLNLLSQGSSRTRRLGVAGIARHLSGGGLSGDNRVTSAGFGDRALFPWLRAEQAPKGFGRFSGGQKDGQREGVTKDSEKVEKEGREKDSSSTTGGGSQGGKDPEPDVNWMRQAAALFGLLLALTALLSSGSIQNRKEISFHSFLWDLVFAGKVEKVEIVDKSVARVFLKPGVSVPGAPPPQVPGRAWDPYYFTVGSIDSFERKLEEAQEDNGIGPDDFVPVVYNNQATDGSVGSELIRSAPSFLIILMLLWMVRGTLSNLPGVGGRNIFQVGKANPVIVKGKDKVGKQVSFNDVAGLDEAKLEIMEFVDFLKNPKRYEKLGAKIPRGALLVGPPGTGKTLLAKATAGEANVPFFSMSGSDFIEMFVGVGPARVRDLFQQARSQAPCIVFIDEIDAVGRARGRGGFSGGNDERENTLNALLVEMDGFSATSGVVVLAGTNRADILDKALLRPGRFDRQVLIDKPDIRGRYQIFMVHLKNIKLAVEPSTVAKKLASLTPGFAGADIANICNEGALIAARNGRNSVEIVDFEAATDRVLGGIEKKNRVISRREKEIVAHHEAGHAVAGWFSKYADPLMKVSIIPRGEAALGFAQYMPVDKKLLNREQLEDFTKVALGGRVAESLCFDSITTGAIDDLQKITKAVYAQVTKYGMTDSVGKVFFPGDSERQELYKPYSEETARMIDDEARDFVESCRAKTEKLLSEKIDLVKALAKKLLEKEVLREDDLVELLGPRPYAKIVDYDTFVDAFEKDRQQRTKKSPSSPEPKSGPEKDKPDSNGSNVELELA</sequence>
<name>A0A7S2ZJ62_9RHOD</name>
<dbReference type="GO" id="GO:0008270">
    <property type="term" value="F:zinc ion binding"/>
    <property type="evidence" value="ECO:0007669"/>
    <property type="project" value="InterPro"/>
</dbReference>
<feature type="domain" description="AAA+ ATPase" evidence="17">
    <location>
        <begin position="338"/>
        <end position="478"/>
    </location>
</feature>
<dbReference type="SUPFAM" id="SSF52540">
    <property type="entry name" value="P-loop containing nucleoside triphosphate hydrolases"/>
    <property type="match status" value="1"/>
</dbReference>
<dbReference type="CDD" id="cd19501">
    <property type="entry name" value="RecA-like_FtsH"/>
    <property type="match status" value="1"/>
</dbReference>
<evidence type="ECO:0000256" key="15">
    <source>
        <dbReference type="ARBA" id="ARBA00023136"/>
    </source>
</evidence>
<evidence type="ECO:0000256" key="8">
    <source>
        <dbReference type="ARBA" id="ARBA00022741"/>
    </source>
</evidence>
<dbReference type="GO" id="GO:0009535">
    <property type="term" value="C:chloroplast thylakoid membrane"/>
    <property type="evidence" value="ECO:0007669"/>
    <property type="project" value="TreeGrafter"/>
</dbReference>
<dbReference type="GO" id="GO:0005745">
    <property type="term" value="C:m-AAA complex"/>
    <property type="evidence" value="ECO:0007669"/>
    <property type="project" value="TreeGrafter"/>
</dbReference>
<reference evidence="18" key="1">
    <citation type="submission" date="2021-01" db="EMBL/GenBank/DDBJ databases">
        <authorList>
            <person name="Corre E."/>
            <person name="Pelletier E."/>
            <person name="Niang G."/>
            <person name="Scheremetjew M."/>
            <person name="Finn R."/>
            <person name="Kale V."/>
            <person name="Holt S."/>
            <person name="Cochrane G."/>
            <person name="Meng A."/>
            <person name="Brown T."/>
            <person name="Cohen L."/>
        </authorList>
    </citation>
    <scope>NUCLEOTIDE SEQUENCE</scope>
    <source>
        <strain evidence="18">CCMP 769</strain>
    </source>
</reference>
<evidence type="ECO:0000256" key="14">
    <source>
        <dbReference type="ARBA" id="ARBA00023128"/>
    </source>
</evidence>
<keyword evidence="8" id="KW-0547">Nucleotide-binding</keyword>
<keyword evidence="14" id="KW-0496">Mitochondrion</keyword>
<evidence type="ECO:0000256" key="11">
    <source>
        <dbReference type="ARBA" id="ARBA00022840"/>
    </source>
</evidence>
<comment type="similarity">
    <text evidence="3">In the C-terminal section; belongs to the peptidase M41 family.</text>
</comment>
<dbReference type="FunFam" id="3.40.50.300:FF:000001">
    <property type="entry name" value="ATP-dependent zinc metalloprotease FtsH"/>
    <property type="match status" value="1"/>
</dbReference>
<dbReference type="EMBL" id="HBHW01011177">
    <property type="protein sequence ID" value="CAE0040607.1"/>
    <property type="molecule type" value="Transcribed_RNA"/>
</dbReference>
<gene>
    <name evidence="18" type="ORF">RMAR00112_LOCUS8571</name>
</gene>
<comment type="similarity">
    <text evidence="4">In the N-terminal section; belongs to the AAA ATPase family.</text>
</comment>
<evidence type="ECO:0000256" key="10">
    <source>
        <dbReference type="ARBA" id="ARBA00022833"/>
    </source>
</evidence>
<dbReference type="Gene3D" id="3.40.50.300">
    <property type="entry name" value="P-loop containing nucleotide triphosphate hydrolases"/>
    <property type="match status" value="1"/>
</dbReference>
<dbReference type="Gene3D" id="1.10.8.60">
    <property type="match status" value="1"/>
</dbReference>
<dbReference type="InterPro" id="IPR037219">
    <property type="entry name" value="Peptidase_M41-like"/>
</dbReference>
<feature type="compositionally biased region" description="Basic and acidic residues" evidence="16">
    <location>
        <begin position="81"/>
        <end position="103"/>
    </location>
</feature>
<dbReference type="SMART" id="SM00382">
    <property type="entry name" value="AAA"/>
    <property type="match status" value="1"/>
</dbReference>
<dbReference type="PANTHER" id="PTHR43655:SF2">
    <property type="entry name" value="AFG3 LIKE MATRIX AAA PEPTIDASE SUBUNIT 2, ISOFORM A"/>
    <property type="match status" value="1"/>
</dbReference>
<dbReference type="GO" id="GO:0004222">
    <property type="term" value="F:metalloendopeptidase activity"/>
    <property type="evidence" value="ECO:0007669"/>
    <property type="project" value="InterPro"/>
</dbReference>
<keyword evidence="9" id="KW-0378">Hydrolase</keyword>
<keyword evidence="6" id="KW-0812">Transmembrane</keyword>
<dbReference type="AlphaFoldDB" id="A0A7S2ZJ62"/>
<keyword evidence="5" id="KW-0645">Protease</keyword>
<dbReference type="InterPro" id="IPR003959">
    <property type="entry name" value="ATPase_AAA_core"/>
</dbReference>
<dbReference type="GO" id="GO:0034982">
    <property type="term" value="P:mitochondrial protein processing"/>
    <property type="evidence" value="ECO:0007669"/>
    <property type="project" value="TreeGrafter"/>
</dbReference>
<dbReference type="NCBIfam" id="TIGR01241">
    <property type="entry name" value="FtsH_fam"/>
    <property type="match status" value="1"/>
</dbReference>
<dbReference type="GO" id="GO:0016887">
    <property type="term" value="F:ATP hydrolysis activity"/>
    <property type="evidence" value="ECO:0007669"/>
    <property type="project" value="InterPro"/>
</dbReference>
<keyword evidence="7" id="KW-0479">Metal-binding</keyword>
<protein>
    <recommendedName>
        <fullName evidence="17">AAA+ ATPase domain-containing protein</fullName>
    </recommendedName>
</protein>
<accession>A0A7S2ZJ62</accession>
<keyword evidence="13" id="KW-0482">Metalloprotease</keyword>
<dbReference type="GO" id="GO:0004176">
    <property type="term" value="F:ATP-dependent peptidase activity"/>
    <property type="evidence" value="ECO:0007669"/>
    <property type="project" value="InterPro"/>
</dbReference>
<evidence type="ECO:0000256" key="9">
    <source>
        <dbReference type="ARBA" id="ARBA00022801"/>
    </source>
</evidence>
<evidence type="ECO:0000256" key="7">
    <source>
        <dbReference type="ARBA" id="ARBA00022723"/>
    </source>
</evidence>
<evidence type="ECO:0000256" key="13">
    <source>
        <dbReference type="ARBA" id="ARBA00023049"/>
    </source>
</evidence>
<dbReference type="InterPro" id="IPR000642">
    <property type="entry name" value="Peptidase_M41"/>
</dbReference>
<dbReference type="Pfam" id="PF17862">
    <property type="entry name" value="AAA_lid_3"/>
    <property type="match status" value="1"/>
</dbReference>
<dbReference type="Pfam" id="PF06480">
    <property type="entry name" value="FtsH_ext"/>
    <property type="match status" value="1"/>
</dbReference>
<dbReference type="InterPro" id="IPR011546">
    <property type="entry name" value="Pept_M41_FtsH_extracell"/>
</dbReference>
<dbReference type="Pfam" id="PF00004">
    <property type="entry name" value="AAA"/>
    <property type="match status" value="1"/>
</dbReference>